<keyword evidence="1" id="KW-1133">Transmembrane helix</keyword>
<keyword evidence="1" id="KW-0472">Membrane</keyword>
<evidence type="ECO:0000313" key="3">
    <source>
        <dbReference type="Proteomes" id="UP000494252"/>
    </source>
</evidence>
<gene>
    <name evidence="2" type="ORF">LMG27177_02970</name>
</gene>
<reference evidence="2 3" key="1">
    <citation type="submission" date="2020-04" db="EMBL/GenBank/DDBJ databases">
        <authorList>
            <person name="De Canck E."/>
        </authorList>
    </citation>
    <scope>NUCLEOTIDE SEQUENCE [LARGE SCALE GENOMIC DNA]</scope>
    <source>
        <strain evidence="2 3">LMG 27177</strain>
    </source>
</reference>
<evidence type="ECO:0000256" key="1">
    <source>
        <dbReference type="SAM" id="Phobius"/>
    </source>
</evidence>
<dbReference type="AlphaFoldDB" id="A0A6J5G2V9"/>
<feature type="transmembrane region" description="Helical" evidence="1">
    <location>
        <begin position="188"/>
        <end position="206"/>
    </location>
</feature>
<proteinExistence type="predicted"/>
<dbReference type="RefSeq" id="WP_175160631.1">
    <property type="nucleotide sequence ID" value="NZ_CADIKI010000007.1"/>
</dbReference>
<protein>
    <submittedName>
        <fullName evidence="2">Uncharacterized protein</fullName>
    </submittedName>
</protein>
<accession>A0A6J5G2V9</accession>
<sequence length="239" mass="25649">MKIDDALQTLTYFFNDIIGAVIPGLVFGTGLLVIHRDWMTAAELKGLMANGSLVTALIAVSFAAGHILLAVYSGAIEPVLKKVMVVKGDGVTDSLRQRQSYALFESLVEGQLKTHPCFKAGVPTPNWGFHDLRNVALSISSEGAALGRRFMFISLLCCGVGTALLLLGADYLACVLFAPRALASYTNAFPPSIQLILILAVAFLCIRRGDTFYARAMFTPFGIATTTLLMKDSKNEPAA</sequence>
<dbReference type="Proteomes" id="UP000494252">
    <property type="component" value="Unassembled WGS sequence"/>
</dbReference>
<keyword evidence="3" id="KW-1185">Reference proteome</keyword>
<feature type="transmembrane region" description="Helical" evidence="1">
    <location>
        <begin position="12"/>
        <end position="34"/>
    </location>
</feature>
<evidence type="ECO:0000313" key="2">
    <source>
        <dbReference type="EMBL" id="CAB3790998.1"/>
    </source>
</evidence>
<keyword evidence="1" id="KW-0812">Transmembrane</keyword>
<dbReference type="EMBL" id="CADIKI010000007">
    <property type="protein sequence ID" value="CAB3790998.1"/>
    <property type="molecule type" value="Genomic_DNA"/>
</dbReference>
<name>A0A6J5G2V9_9BURK</name>
<feature type="transmembrane region" description="Helical" evidence="1">
    <location>
        <begin position="150"/>
        <end position="168"/>
    </location>
</feature>
<feature type="transmembrane region" description="Helical" evidence="1">
    <location>
        <begin position="54"/>
        <end position="75"/>
    </location>
</feature>
<organism evidence="2 3">
    <name type="scientific">Paraburkholderia fynbosensis</name>
    <dbReference type="NCBI Taxonomy" id="1200993"/>
    <lineage>
        <taxon>Bacteria</taxon>
        <taxon>Pseudomonadati</taxon>
        <taxon>Pseudomonadota</taxon>
        <taxon>Betaproteobacteria</taxon>
        <taxon>Burkholderiales</taxon>
        <taxon>Burkholderiaceae</taxon>
        <taxon>Paraburkholderia</taxon>
    </lineage>
</organism>